<evidence type="ECO:0000256" key="3">
    <source>
        <dbReference type="ARBA" id="ARBA00022475"/>
    </source>
</evidence>
<keyword evidence="12" id="KW-1185">Reference proteome</keyword>
<dbReference type="InParanoid" id="A0A0M9UCR1"/>
<evidence type="ECO:0000313" key="10">
    <source>
        <dbReference type="EMBL" id="GAP63120.1"/>
    </source>
</evidence>
<dbReference type="InterPro" id="IPR003760">
    <property type="entry name" value="PnrA-like"/>
</dbReference>
<feature type="signal peptide" evidence="8">
    <location>
        <begin position="1"/>
        <end position="29"/>
    </location>
</feature>
<reference evidence="12" key="3">
    <citation type="submission" date="2015-08" db="EMBL/GenBank/DDBJ databases">
        <title>Draft Genome Sequence of a Heterotrophic Facultative Anaerobic Bacterium Ardenticatena maritima Strain 110S.</title>
        <authorList>
            <person name="Kawaichi S."/>
            <person name="Yoshida T."/>
            <person name="Sako Y."/>
            <person name="Nakamura R."/>
        </authorList>
    </citation>
    <scope>NUCLEOTIDE SEQUENCE [LARGE SCALE GENOMIC DNA]</scope>
    <source>
        <strain evidence="12">110S</strain>
    </source>
</reference>
<dbReference type="Gene3D" id="3.40.50.2300">
    <property type="match status" value="2"/>
</dbReference>
<dbReference type="FunCoup" id="A0A0M9UCR1">
    <property type="interactions" value="97"/>
</dbReference>
<dbReference type="EMBL" id="BBZA01000116">
    <property type="protein sequence ID" value="GAP63120.1"/>
    <property type="molecule type" value="Genomic_DNA"/>
</dbReference>
<dbReference type="Proteomes" id="UP000037784">
    <property type="component" value="Unassembled WGS sequence"/>
</dbReference>
<dbReference type="OrthoDB" id="9784230at2"/>
<comment type="similarity">
    <text evidence="2">Belongs to the BMP lipoprotein family.</text>
</comment>
<evidence type="ECO:0000256" key="2">
    <source>
        <dbReference type="ARBA" id="ARBA00008610"/>
    </source>
</evidence>
<evidence type="ECO:0000313" key="12">
    <source>
        <dbReference type="Proteomes" id="UP000037784"/>
    </source>
</evidence>
<dbReference type="PANTHER" id="PTHR34296:SF2">
    <property type="entry name" value="ABC TRANSPORTER GUANOSINE-BINDING PROTEIN NUPN"/>
    <property type="match status" value="1"/>
</dbReference>
<keyword evidence="4 8" id="KW-0732">Signal</keyword>
<reference evidence="11 13" key="2">
    <citation type="submission" date="2015-07" db="EMBL/GenBank/DDBJ databases">
        <title>Whole genome sequence of Ardenticatena maritima DSM 23922.</title>
        <authorList>
            <person name="Hemp J."/>
            <person name="Ward L.M."/>
            <person name="Pace L.A."/>
            <person name="Fischer W.W."/>
        </authorList>
    </citation>
    <scope>NUCLEOTIDE SEQUENCE [LARGE SCALE GENOMIC DNA]</scope>
    <source>
        <strain evidence="11 13">110S</strain>
    </source>
</reference>
<keyword evidence="5" id="KW-0472">Membrane</keyword>
<evidence type="ECO:0000313" key="13">
    <source>
        <dbReference type="Proteomes" id="UP000050502"/>
    </source>
</evidence>
<dbReference type="STRING" id="872965.SE16_00785"/>
<keyword evidence="6" id="KW-0449">Lipoprotein</keyword>
<feature type="chain" id="PRO_5007418413" evidence="8">
    <location>
        <begin position="30"/>
        <end position="357"/>
    </location>
</feature>
<sequence length="357" mass="37941">MRKRTLLFILLSLLALLLAACGGSSEEPAAGGEESAQTTEETSGGEEAMTFKVGLVTDVGEIDDKSFNQSAWEGVLRAQEELGAEVDYIETKDAKDYEENIRLFADQGYNVIVTVGFALGEATAKMAEEYPDIYFIGVDQFQAPGTEKPNLAGLIFNEDKAGFLAGALAAQITKSGKIAAVLGTDLVPPVVAFKEGYEAGARYINPDIEIISTYHPGGLDVAFTDPEWGAATAKQAIDQGADVIFGAGGKTGNGALIEAASHEGVYCIGVDTDQWLTVPEAHPCLVSSAMKLITPGVFDLIKMAKEGNFPSGNYVGEVGLAPFHDFEDKIPQEVKDKLKEIEEGLRNGTIETGYNPG</sequence>
<dbReference type="AlphaFoldDB" id="A0A0M9UCR1"/>
<accession>A0A0M9UCR1</accession>
<reference evidence="10 12" key="1">
    <citation type="journal article" date="2015" name="Genome Announc.">
        <title>Draft Genome Sequence of a Heterotrophic Facultative Anaerobic Thermophilic Bacterium, Ardenticatena maritima Strain 110ST.</title>
        <authorList>
            <person name="Kawaichi S."/>
            <person name="Yoshida T."/>
            <person name="Sako Y."/>
            <person name="Nakamura R."/>
        </authorList>
    </citation>
    <scope>NUCLEOTIDE SEQUENCE [LARGE SCALE GENOMIC DNA]</scope>
    <source>
        <strain evidence="10 12">110S</strain>
    </source>
</reference>
<evidence type="ECO:0000256" key="7">
    <source>
        <dbReference type="SAM" id="MobiDB-lite"/>
    </source>
</evidence>
<dbReference type="EMBL" id="LGKN01000003">
    <property type="protein sequence ID" value="KPL89106.1"/>
    <property type="molecule type" value="Genomic_DNA"/>
</dbReference>
<keyword evidence="3" id="KW-1003">Cell membrane</keyword>
<feature type="domain" description="ABC transporter substrate-binding protein PnrA-like" evidence="9">
    <location>
        <begin position="53"/>
        <end position="314"/>
    </location>
</feature>
<evidence type="ECO:0000256" key="6">
    <source>
        <dbReference type="ARBA" id="ARBA00023288"/>
    </source>
</evidence>
<feature type="compositionally biased region" description="Low complexity" evidence="7">
    <location>
        <begin position="26"/>
        <end position="36"/>
    </location>
</feature>
<organism evidence="10 12">
    <name type="scientific">Ardenticatena maritima</name>
    <dbReference type="NCBI Taxonomy" id="872965"/>
    <lineage>
        <taxon>Bacteria</taxon>
        <taxon>Bacillati</taxon>
        <taxon>Chloroflexota</taxon>
        <taxon>Ardenticatenia</taxon>
        <taxon>Ardenticatenales</taxon>
        <taxon>Ardenticatenaceae</taxon>
        <taxon>Ardenticatena</taxon>
    </lineage>
</organism>
<protein>
    <submittedName>
        <fullName evidence="10 11">Membrane protein</fullName>
    </submittedName>
</protein>
<dbReference type="GO" id="GO:0005886">
    <property type="term" value="C:plasma membrane"/>
    <property type="evidence" value="ECO:0007669"/>
    <property type="project" value="UniProtKB-SubCell"/>
</dbReference>
<feature type="region of interest" description="Disordered" evidence="7">
    <location>
        <begin position="26"/>
        <end position="47"/>
    </location>
</feature>
<comment type="subcellular location">
    <subcellularLocation>
        <location evidence="1">Cell membrane</location>
        <topology evidence="1">Lipid-anchor</topology>
    </subcellularLocation>
</comment>
<dbReference type="Proteomes" id="UP000050502">
    <property type="component" value="Unassembled WGS sequence"/>
</dbReference>
<dbReference type="RefSeq" id="WP_054492995.1">
    <property type="nucleotide sequence ID" value="NZ_BBZA01000116.1"/>
</dbReference>
<dbReference type="PANTHER" id="PTHR34296">
    <property type="entry name" value="TRANSCRIPTIONAL ACTIVATOR PROTEIN MED"/>
    <property type="match status" value="1"/>
</dbReference>
<dbReference type="PROSITE" id="PS51257">
    <property type="entry name" value="PROKAR_LIPOPROTEIN"/>
    <property type="match status" value="1"/>
</dbReference>
<dbReference type="InterPro" id="IPR050957">
    <property type="entry name" value="BMP_lipoprotein"/>
</dbReference>
<dbReference type="InterPro" id="IPR028082">
    <property type="entry name" value="Peripla_BP_I"/>
</dbReference>
<dbReference type="CDD" id="cd06354">
    <property type="entry name" value="PBP1_PrnA-like"/>
    <property type="match status" value="1"/>
</dbReference>
<evidence type="ECO:0000259" key="9">
    <source>
        <dbReference type="Pfam" id="PF02608"/>
    </source>
</evidence>
<dbReference type="SUPFAM" id="SSF53822">
    <property type="entry name" value="Periplasmic binding protein-like I"/>
    <property type="match status" value="1"/>
</dbReference>
<dbReference type="Pfam" id="PF02608">
    <property type="entry name" value="Bmp"/>
    <property type="match status" value="1"/>
</dbReference>
<evidence type="ECO:0000256" key="8">
    <source>
        <dbReference type="SAM" id="SignalP"/>
    </source>
</evidence>
<evidence type="ECO:0000256" key="4">
    <source>
        <dbReference type="ARBA" id="ARBA00022729"/>
    </source>
</evidence>
<gene>
    <name evidence="10" type="primary">bmpA</name>
    <name evidence="10" type="ORF">ARMA_1543</name>
    <name evidence="11" type="ORF">SE16_00785</name>
</gene>
<evidence type="ECO:0000256" key="1">
    <source>
        <dbReference type="ARBA" id="ARBA00004193"/>
    </source>
</evidence>
<name>A0A0M9UCR1_9CHLR</name>
<evidence type="ECO:0000313" key="11">
    <source>
        <dbReference type="EMBL" id="KPL89106.1"/>
    </source>
</evidence>
<evidence type="ECO:0000256" key="5">
    <source>
        <dbReference type="ARBA" id="ARBA00023136"/>
    </source>
</evidence>
<proteinExistence type="inferred from homology"/>
<comment type="caution">
    <text evidence="10">The sequence shown here is derived from an EMBL/GenBank/DDBJ whole genome shotgun (WGS) entry which is preliminary data.</text>
</comment>